<dbReference type="AlphaFoldDB" id="A0A1I6G099"/>
<organism evidence="1 2">
    <name type="scientific">Halogeometricum limi</name>
    <dbReference type="NCBI Taxonomy" id="555875"/>
    <lineage>
        <taxon>Archaea</taxon>
        <taxon>Methanobacteriati</taxon>
        <taxon>Methanobacteriota</taxon>
        <taxon>Stenosarchaea group</taxon>
        <taxon>Halobacteria</taxon>
        <taxon>Halobacteriales</taxon>
        <taxon>Haloferacaceae</taxon>
        <taxon>Halogeometricum</taxon>
    </lineage>
</organism>
<dbReference type="Pfam" id="PF02643">
    <property type="entry name" value="DUF192"/>
    <property type="match status" value="1"/>
</dbReference>
<name>A0A1I6G099_9EURY</name>
<evidence type="ECO:0000313" key="1">
    <source>
        <dbReference type="EMBL" id="SFR35633.1"/>
    </source>
</evidence>
<dbReference type="Gene3D" id="2.60.120.1140">
    <property type="entry name" value="Protein of unknown function DUF192"/>
    <property type="match status" value="1"/>
</dbReference>
<dbReference type="PANTHER" id="PTHR37953:SF1">
    <property type="entry name" value="UPF0127 PROTEIN MJ1496"/>
    <property type="match status" value="1"/>
</dbReference>
<dbReference type="PANTHER" id="PTHR37953">
    <property type="entry name" value="UPF0127 PROTEIN MJ1496"/>
    <property type="match status" value="1"/>
</dbReference>
<keyword evidence="2" id="KW-1185">Reference proteome</keyword>
<dbReference type="EMBL" id="FOYS01000001">
    <property type="protein sequence ID" value="SFR35633.1"/>
    <property type="molecule type" value="Genomic_DNA"/>
</dbReference>
<protein>
    <recommendedName>
        <fullName evidence="3">DUF192 domain-containing protein</fullName>
    </recommendedName>
</protein>
<sequence length="167" mass="18032">MVVSRSTLGSALLAVFVITSVSALYVALHPTALPGGDEYDRTTVSLVSEGDVVAEVDVRVSDTYEKRYTGLSNTDSLGPNEGMLFVHDAQGQYAYVMRDMAFPIDIVFIDANGTITAVHHAELPPEGTSNAELTRYRGTGKYVLELPYGYTNETGVDVGDTVRIGDY</sequence>
<accession>A0A1I6G099</accession>
<reference evidence="2" key="1">
    <citation type="submission" date="2016-10" db="EMBL/GenBank/DDBJ databases">
        <authorList>
            <person name="Varghese N."/>
            <person name="Submissions S."/>
        </authorList>
    </citation>
    <scope>NUCLEOTIDE SEQUENCE [LARGE SCALE GENOMIC DNA]</scope>
    <source>
        <strain evidence="2">CGMCC 1.8711</strain>
    </source>
</reference>
<dbReference type="STRING" id="555875.SAMN04488124_0649"/>
<dbReference type="OrthoDB" id="6763at2157"/>
<dbReference type="Proteomes" id="UP000243250">
    <property type="component" value="Unassembled WGS sequence"/>
</dbReference>
<dbReference type="InterPro" id="IPR038695">
    <property type="entry name" value="Saro_0823-like_sf"/>
</dbReference>
<dbReference type="RefSeq" id="WP_089876679.1">
    <property type="nucleotide sequence ID" value="NZ_FOYS01000001.1"/>
</dbReference>
<dbReference type="InterPro" id="IPR003795">
    <property type="entry name" value="DUF192"/>
</dbReference>
<evidence type="ECO:0000313" key="2">
    <source>
        <dbReference type="Proteomes" id="UP000243250"/>
    </source>
</evidence>
<gene>
    <name evidence="1" type="ORF">SAMN04488124_0649</name>
</gene>
<evidence type="ECO:0008006" key="3">
    <source>
        <dbReference type="Google" id="ProtNLM"/>
    </source>
</evidence>
<proteinExistence type="predicted"/>